<dbReference type="RefSeq" id="WP_208845823.1">
    <property type="nucleotide sequence ID" value="NZ_JAGGDJ010000001.1"/>
</dbReference>
<dbReference type="PANTHER" id="PTHR35789">
    <property type="entry name" value="SPORE GERMINATION PROTEIN B3"/>
    <property type="match status" value="1"/>
</dbReference>
<dbReference type="NCBIfam" id="TIGR02887">
    <property type="entry name" value="spore_ger_x_C"/>
    <property type="match status" value="1"/>
</dbReference>
<evidence type="ECO:0000256" key="2">
    <source>
        <dbReference type="ARBA" id="ARBA00007886"/>
    </source>
</evidence>
<dbReference type="Gene3D" id="3.30.300.210">
    <property type="entry name" value="Nutrient germinant receptor protein C, domain 3"/>
    <property type="match status" value="1"/>
</dbReference>
<evidence type="ECO:0000259" key="8">
    <source>
        <dbReference type="Pfam" id="PF05504"/>
    </source>
</evidence>
<evidence type="ECO:0000256" key="4">
    <source>
        <dbReference type="ARBA" id="ARBA00022729"/>
    </source>
</evidence>
<comment type="subcellular location">
    <subcellularLocation>
        <location evidence="1">Membrane</location>
        <topology evidence="1">Lipid-anchor</topology>
    </subcellularLocation>
</comment>
<dbReference type="Proteomes" id="UP000670947">
    <property type="component" value="Unassembled WGS sequence"/>
</dbReference>
<evidence type="ECO:0000313" key="10">
    <source>
        <dbReference type="EMBL" id="MBO7742862.1"/>
    </source>
</evidence>
<reference evidence="10 11" key="1">
    <citation type="submission" date="2021-03" db="EMBL/GenBank/DDBJ databases">
        <title>Paenibacillus artemisicola MWE-103 whole genome sequence.</title>
        <authorList>
            <person name="Ham Y.J."/>
        </authorList>
    </citation>
    <scope>NUCLEOTIDE SEQUENCE [LARGE SCALE GENOMIC DNA]</scope>
    <source>
        <strain evidence="10 11">MWE-103</strain>
    </source>
</reference>
<proteinExistence type="inferred from homology"/>
<dbReference type="PROSITE" id="PS51257">
    <property type="entry name" value="PROKAR_LIPOPROTEIN"/>
    <property type="match status" value="1"/>
</dbReference>
<keyword evidence="11" id="KW-1185">Reference proteome</keyword>
<comment type="caution">
    <text evidence="10">The sequence shown here is derived from an EMBL/GenBank/DDBJ whole genome shotgun (WGS) entry which is preliminary data.</text>
</comment>
<keyword evidence="4" id="KW-0732">Signal</keyword>
<evidence type="ECO:0000313" key="11">
    <source>
        <dbReference type="Proteomes" id="UP000670947"/>
    </source>
</evidence>
<keyword evidence="6" id="KW-0564">Palmitate</keyword>
<organism evidence="10 11">
    <name type="scientific">Paenibacillus artemisiicola</name>
    <dbReference type="NCBI Taxonomy" id="1172618"/>
    <lineage>
        <taxon>Bacteria</taxon>
        <taxon>Bacillati</taxon>
        <taxon>Bacillota</taxon>
        <taxon>Bacilli</taxon>
        <taxon>Bacillales</taxon>
        <taxon>Paenibacillaceae</taxon>
        <taxon>Paenibacillus</taxon>
    </lineage>
</organism>
<evidence type="ECO:0000256" key="5">
    <source>
        <dbReference type="ARBA" id="ARBA00023136"/>
    </source>
</evidence>
<keyword evidence="5" id="KW-0472">Membrane</keyword>
<evidence type="ECO:0000256" key="6">
    <source>
        <dbReference type="ARBA" id="ARBA00023139"/>
    </source>
</evidence>
<gene>
    <name evidence="10" type="ORF">I8J29_01550</name>
</gene>
<dbReference type="EMBL" id="JAGGDJ010000001">
    <property type="protein sequence ID" value="MBO7742862.1"/>
    <property type="molecule type" value="Genomic_DNA"/>
</dbReference>
<evidence type="ECO:0000259" key="9">
    <source>
        <dbReference type="Pfam" id="PF25198"/>
    </source>
</evidence>
<dbReference type="PANTHER" id="PTHR35789:SF1">
    <property type="entry name" value="SPORE GERMINATION PROTEIN B3"/>
    <property type="match status" value="1"/>
</dbReference>
<evidence type="ECO:0000256" key="3">
    <source>
        <dbReference type="ARBA" id="ARBA00022544"/>
    </source>
</evidence>
<dbReference type="Pfam" id="PF25198">
    <property type="entry name" value="Spore_GerAC_N"/>
    <property type="match status" value="1"/>
</dbReference>
<dbReference type="InterPro" id="IPR057336">
    <property type="entry name" value="GerAC_N"/>
</dbReference>
<comment type="similarity">
    <text evidence="2">Belongs to the GerABKC lipoprotein family.</text>
</comment>
<accession>A0ABS3W3I6</accession>
<feature type="domain" description="Spore germination GerAC-like C-terminal" evidence="8">
    <location>
        <begin position="198"/>
        <end position="349"/>
    </location>
</feature>
<feature type="domain" description="Spore germination protein N-terminal" evidence="9">
    <location>
        <begin position="24"/>
        <end position="188"/>
    </location>
</feature>
<dbReference type="InterPro" id="IPR046953">
    <property type="entry name" value="Spore_GerAC-like_C"/>
</dbReference>
<evidence type="ECO:0000256" key="7">
    <source>
        <dbReference type="ARBA" id="ARBA00023288"/>
    </source>
</evidence>
<keyword evidence="3" id="KW-0309">Germination</keyword>
<keyword evidence="7" id="KW-0449">Lipoprotein</keyword>
<dbReference type="Pfam" id="PF05504">
    <property type="entry name" value="Spore_GerAC"/>
    <property type="match status" value="1"/>
</dbReference>
<sequence>MRTLSKTAGAVLLLLLLAGCWTNKDINHRSLPIAMGISYHEGKYAVYLDIPEVSESDSAGIQVISDTGDSINKVIDHISMNMESQVDLLHLKVIIVDREFAQNGLSEGIASIVRSRHIAPKTMFVVCDEPLADFFKHMQDRADDNNTAIYDFFQKSAGWSPDIAYTPTWRIFRSIHSYTHDVVIPIVKSGDTTIIRSTGSAILKNGKMVGRLNNEETLLYNVFDGMNTQGKIEVMGHATVQITSSRIRNKGTIRSGRPQLKSTIRLKVIVMDKRGDPSDDMIKSELRRVVSERFETIIAKVRHHEADIFGLGQHFRDELPRPQLADWRTKYLPRLQIELEVNTVIRNTGNLKT</sequence>
<protein>
    <submittedName>
        <fullName evidence="10">Ger(X)C family spore germination protein</fullName>
    </submittedName>
</protein>
<dbReference type="InterPro" id="IPR008844">
    <property type="entry name" value="Spore_GerAC-like"/>
</dbReference>
<dbReference type="InterPro" id="IPR038501">
    <property type="entry name" value="Spore_GerAC_C_sf"/>
</dbReference>
<evidence type="ECO:0000256" key="1">
    <source>
        <dbReference type="ARBA" id="ARBA00004635"/>
    </source>
</evidence>
<name>A0ABS3W3I6_9BACL</name>